<dbReference type="EMBL" id="JBHTJZ010000024">
    <property type="protein sequence ID" value="MFD0960844.1"/>
    <property type="molecule type" value="Genomic_DNA"/>
</dbReference>
<reference evidence="2" key="1">
    <citation type="journal article" date="2019" name="Int. J. Syst. Evol. Microbiol.">
        <title>The Global Catalogue of Microorganisms (GCM) 10K type strain sequencing project: providing services to taxonomists for standard genome sequencing and annotation.</title>
        <authorList>
            <consortium name="The Broad Institute Genomics Platform"/>
            <consortium name="The Broad Institute Genome Sequencing Center for Infectious Disease"/>
            <person name="Wu L."/>
            <person name="Ma J."/>
        </authorList>
    </citation>
    <scope>NUCLEOTIDE SEQUENCE [LARGE SCALE GENOMIC DNA]</scope>
    <source>
        <strain evidence="2">CCUG 59129</strain>
    </source>
</reference>
<proteinExistence type="predicted"/>
<keyword evidence="2" id="KW-1185">Reference proteome</keyword>
<evidence type="ECO:0000313" key="2">
    <source>
        <dbReference type="Proteomes" id="UP001596989"/>
    </source>
</evidence>
<dbReference type="InterPro" id="IPR022513">
    <property type="entry name" value="TOMM_pelo"/>
</dbReference>
<dbReference type="Gene3D" id="3.90.330.10">
    <property type="entry name" value="Nitrile hydratase alpha /Thiocyanate hydrolase gamma"/>
    <property type="match status" value="2"/>
</dbReference>
<dbReference type="RefSeq" id="WP_377565688.1">
    <property type="nucleotide sequence ID" value="NZ_JBHTJZ010000024.1"/>
</dbReference>
<evidence type="ECO:0000313" key="1">
    <source>
        <dbReference type="EMBL" id="MFD0960844.1"/>
    </source>
</evidence>
<protein>
    <submittedName>
        <fullName evidence="1">NHLP leader peptide family RiPP</fullName>
    </submittedName>
</protein>
<sequence>MPSKQELSQQIIEKAWADAQFKKQLLADPKAAIKEAFNIDVPANVNLQVLEESEDSYYLVLPQNPASVDGDSVTAPMWE</sequence>
<dbReference type="Proteomes" id="UP001596989">
    <property type="component" value="Unassembled WGS sequence"/>
</dbReference>
<dbReference type="NCBIfam" id="TIGR03793">
    <property type="entry name" value="leader_NHLP"/>
    <property type="match status" value="1"/>
</dbReference>
<dbReference type="SUPFAM" id="SSF56209">
    <property type="entry name" value="Nitrile hydratase alpha chain"/>
    <property type="match status" value="1"/>
</dbReference>
<comment type="caution">
    <text evidence="1">The sequence shown here is derived from an EMBL/GenBank/DDBJ whole genome shotgun (WGS) entry which is preliminary data.</text>
</comment>
<organism evidence="1 2">
    <name type="scientific">Paenibacillus chungangensis</name>
    <dbReference type="NCBI Taxonomy" id="696535"/>
    <lineage>
        <taxon>Bacteria</taxon>
        <taxon>Bacillati</taxon>
        <taxon>Bacillota</taxon>
        <taxon>Bacilli</taxon>
        <taxon>Bacillales</taxon>
        <taxon>Paenibacillaceae</taxon>
        <taxon>Paenibacillus</taxon>
    </lineage>
</organism>
<dbReference type="InterPro" id="IPR036648">
    <property type="entry name" value="CN_Hdrase_a/SCN_Hdrase_g_sf"/>
</dbReference>
<accession>A0ABW3HTX2</accession>
<gene>
    <name evidence="1" type="ORF">ACFQ2I_15745</name>
</gene>
<name>A0ABW3HTX2_9BACL</name>